<dbReference type="Proteomes" id="UP000627292">
    <property type="component" value="Unassembled WGS sequence"/>
</dbReference>
<feature type="domain" description="Macroglobulin" evidence="1">
    <location>
        <begin position="22"/>
        <end position="104"/>
    </location>
</feature>
<organism evidence="2 3">
    <name type="scientific">Filimonas zeae</name>
    <dbReference type="NCBI Taxonomy" id="1737353"/>
    <lineage>
        <taxon>Bacteria</taxon>
        <taxon>Pseudomonadati</taxon>
        <taxon>Bacteroidota</taxon>
        <taxon>Chitinophagia</taxon>
        <taxon>Chitinophagales</taxon>
        <taxon>Chitinophagaceae</taxon>
        <taxon>Filimonas</taxon>
    </lineage>
</organism>
<reference evidence="2" key="1">
    <citation type="journal article" date="2014" name="Int. J. Syst. Evol. Microbiol.">
        <title>Complete genome sequence of Corynebacterium casei LMG S-19264T (=DSM 44701T), isolated from a smear-ripened cheese.</title>
        <authorList>
            <consortium name="US DOE Joint Genome Institute (JGI-PGF)"/>
            <person name="Walter F."/>
            <person name="Albersmeier A."/>
            <person name="Kalinowski J."/>
            <person name="Ruckert C."/>
        </authorList>
    </citation>
    <scope>NUCLEOTIDE SEQUENCE</scope>
    <source>
        <strain evidence="2">CGMCC 1.15290</strain>
    </source>
</reference>
<dbReference type="EMBL" id="BMIB01000001">
    <property type="protein sequence ID" value="GGH58120.1"/>
    <property type="molecule type" value="Genomic_DNA"/>
</dbReference>
<evidence type="ECO:0000313" key="2">
    <source>
        <dbReference type="EMBL" id="GGH58120.1"/>
    </source>
</evidence>
<proteinExistence type="predicted"/>
<dbReference type="InterPro" id="IPR002890">
    <property type="entry name" value="MG2"/>
</dbReference>
<sequence length="799" mass="88239">MLVLQANAQQKPARRFTLFFEKVYVHTDRDYYTAGEDIWFKAYCTDAQTNLPAPNSANVYAELLSPEGVVVDREVLHLQNGGANGDFKLDEALPAGRYRLRAYTSWMRNFGSMFFFTKDLYVSKGAKDSTAAANSNVQTAATANNNAQAAATSTAAQSDNRILFFPEGGSLIAGVKSRIAFKAESAVGKGIALKGTVLAADGKAVAEIQTTHLGMGSFELQPQPGVVYRFQGRLPDGKPVTADLPQALEQGLAIKITEKDTLLVVDIFTNPATLQAEGPMRVTLGGKHAGKFYLEDTVTLTQPHAVMQVAKSHFPEGVAAFTLYDARLRPQCERLVYIEKEVAQVTLRLKTDKPEYSPAEQAAVYLTATAEDGSAVKAQLSLAVVDAGIIPVATENIITYLQLQSELRGEIEQPLAYFNKDNAQRKQQLDLLLSTQGWRDFLWRRVKDTAIVVRYLPEPGITLSGHVKQVLGGKPLPKMNITLMANEARGNKIYFTESDSSGAWFLDGLPLYGPRQIRLTSRNPSGKGGGMLTMDSVLQASVPVPPLPQYTPLLPDTAALVKQFTTESQKRQTLLRKQQEADTRELEGVVVKNTPKTAVFRDGHYVSFGGPDSTFRITAADFKDYETLENFILHRMPGATSSADTQGVFFMSNGQRIRPRFKVDNVEDLFERIDFYSLPMNVIEQVTIRHMLSAQMTDAWFVYLTLKPEAYQRKQLDLLNVTIAGYYEARDFYVPTPGPNAPRQLPRTTVWWQPNVTTGAGSKPVRYHNPGNKTTIRIVAEGITDKGVPVAGVVNYNIK</sequence>
<keyword evidence="3" id="KW-1185">Reference proteome</keyword>
<dbReference type="Gene3D" id="2.60.40.1930">
    <property type="match status" value="1"/>
</dbReference>
<dbReference type="Pfam" id="PF01835">
    <property type="entry name" value="MG2"/>
    <property type="match status" value="1"/>
</dbReference>
<evidence type="ECO:0000259" key="1">
    <source>
        <dbReference type="Pfam" id="PF01835"/>
    </source>
</evidence>
<name>A0A917IPP6_9BACT</name>
<dbReference type="AlphaFoldDB" id="A0A917IPP6"/>
<gene>
    <name evidence="2" type="ORF">GCM10011379_03540</name>
</gene>
<protein>
    <recommendedName>
        <fullName evidence="1">Macroglobulin domain-containing protein</fullName>
    </recommendedName>
</protein>
<reference evidence="2" key="2">
    <citation type="submission" date="2020-09" db="EMBL/GenBank/DDBJ databases">
        <authorList>
            <person name="Sun Q."/>
            <person name="Zhou Y."/>
        </authorList>
    </citation>
    <scope>NUCLEOTIDE SEQUENCE</scope>
    <source>
        <strain evidence="2">CGMCC 1.15290</strain>
    </source>
</reference>
<accession>A0A917IPP6</accession>
<evidence type="ECO:0000313" key="3">
    <source>
        <dbReference type="Proteomes" id="UP000627292"/>
    </source>
</evidence>
<comment type="caution">
    <text evidence="2">The sequence shown here is derived from an EMBL/GenBank/DDBJ whole genome shotgun (WGS) entry which is preliminary data.</text>
</comment>
<dbReference type="GO" id="GO:0004866">
    <property type="term" value="F:endopeptidase inhibitor activity"/>
    <property type="evidence" value="ECO:0007669"/>
    <property type="project" value="InterPro"/>
</dbReference>